<dbReference type="OrthoDB" id="5296287at2759"/>
<protein>
    <submittedName>
        <fullName evidence="11">MFS general substrate transporter</fullName>
    </submittedName>
</protein>
<organism evidence="11 12">
    <name type="scientific">Fragilariopsis cylindrus CCMP1102</name>
    <dbReference type="NCBI Taxonomy" id="635003"/>
    <lineage>
        <taxon>Eukaryota</taxon>
        <taxon>Sar</taxon>
        <taxon>Stramenopiles</taxon>
        <taxon>Ochrophyta</taxon>
        <taxon>Bacillariophyta</taxon>
        <taxon>Bacillariophyceae</taxon>
        <taxon>Bacillariophycidae</taxon>
        <taxon>Bacillariales</taxon>
        <taxon>Bacillariaceae</taxon>
        <taxon>Fragilariopsis</taxon>
    </lineage>
</organism>
<dbReference type="KEGG" id="fcy:FRACYDRAFT_274116"/>
<dbReference type="InterPro" id="IPR020846">
    <property type="entry name" value="MFS_dom"/>
</dbReference>
<dbReference type="EMBL" id="KV784353">
    <property type="protein sequence ID" value="OEU23485.1"/>
    <property type="molecule type" value="Genomic_DNA"/>
</dbReference>
<sequence length="524" mass="56541">MLKNEERLVYPSQVSGGGESLINTIVGVMGNVLEWYDFALFGFFSDVIAEVFFPPVPAGSSGSDANLMKSFVIFGSAFLMRPIGGLIIGYIGDKHGRKEALTKSLFLMAIPTTLMGCLPTYKQVGVLSTILLCLCRLIQGISVGGQLPASLVYTVEKRPKSQWGYYGSLPMVAANVGTLLGNICGATMRSILTEQQLVTWGWRIPFFSGILIAVVSCYLRKYGTDVSDINVPQAQQGQQQQQQQEDSRIHTKPHNPIKVAFRRENRLALLSTSITPMLWASGFYVSFVWIALYMEELMDPPIQNAFWINSMSLLLGMTFVLPIAGHISDRIGSRIGMMTVSGILLTGLGPVCLIVISKGNPVTAFLSQLLLGLLLSFYGGPLCAWLVENFSPEVRMTSASIGYDISHAIAGGFSPAIATALYINFGINYAGLIYVVFGSVSVLGLYINYCFGQGDKQSDTGVTDNNNNDKSSSSVSSSPDNSNKSVVEMQQTATNSTTTSSPSSSSSSSATTKQSDTTSFKNIV</sequence>
<feature type="region of interest" description="Disordered" evidence="8">
    <location>
        <begin position="460"/>
        <end position="524"/>
    </location>
</feature>
<reference evidence="11 12" key="1">
    <citation type="submission" date="2016-09" db="EMBL/GenBank/DDBJ databases">
        <title>Extensive genetic diversity and differential bi-allelic expression allows diatom success in the polar Southern Ocean.</title>
        <authorList>
            <consortium name="DOE Joint Genome Institute"/>
            <person name="Mock T."/>
            <person name="Otillar R.P."/>
            <person name="Strauss J."/>
            <person name="Dupont C."/>
            <person name="Frickenhaus S."/>
            <person name="Maumus F."/>
            <person name="Mcmullan M."/>
            <person name="Sanges R."/>
            <person name="Schmutz J."/>
            <person name="Toseland A."/>
            <person name="Valas R."/>
            <person name="Veluchamy A."/>
            <person name="Ward B.J."/>
            <person name="Allen A."/>
            <person name="Barry K."/>
            <person name="Falciatore A."/>
            <person name="Ferrante M."/>
            <person name="Fortunato A.E."/>
            <person name="Gloeckner G."/>
            <person name="Gruber A."/>
            <person name="Hipkin R."/>
            <person name="Janech M."/>
            <person name="Kroth P."/>
            <person name="Leese F."/>
            <person name="Lindquist E."/>
            <person name="Lyon B.R."/>
            <person name="Martin J."/>
            <person name="Mayer C."/>
            <person name="Parker M."/>
            <person name="Quesneville H."/>
            <person name="Raymond J."/>
            <person name="Uhlig C."/>
            <person name="Valentin K.U."/>
            <person name="Worden A.Z."/>
            <person name="Armbrust E.V."/>
            <person name="Bowler C."/>
            <person name="Green B."/>
            <person name="Moulton V."/>
            <person name="Van Oosterhout C."/>
            <person name="Grigoriev I."/>
        </authorList>
    </citation>
    <scope>NUCLEOTIDE SEQUENCE [LARGE SCALE GENOMIC DNA]</scope>
    <source>
        <strain evidence="11 12">CCMP1102</strain>
    </source>
</reference>
<feature type="transmembrane region" description="Helical" evidence="9">
    <location>
        <begin position="304"/>
        <end position="323"/>
    </location>
</feature>
<keyword evidence="3" id="KW-1003">Cell membrane</keyword>
<evidence type="ECO:0000256" key="6">
    <source>
        <dbReference type="ARBA" id="ARBA00022989"/>
    </source>
</evidence>
<evidence type="ECO:0000256" key="7">
    <source>
        <dbReference type="ARBA" id="ARBA00023136"/>
    </source>
</evidence>
<feature type="domain" description="Major facilitator superfamily (MFS) profile" evidence="10">
    <location>
        <begin position="23"/>
        <end position="456"/>
    </location>
</feature>
<evidence type="ECO:0000313" key="12">
    <source>
        <dbReference type="Proteomes" id="UP000095751"/>
    </source>
</evidence>
<keyword evidence="4 9" id="KW-0812">Transmembrane</keyword>
<dbReference type="PROSITE" id="PS50850">
    <property type="entry name" value="MFS"/>
    <property type="match status" value="1"/>
</dbReference>
<feature type="transmembrane region" description="Helical" evidence="9">
    <location>
        <begin position="71"/>
        <end position="92"/>
    </location>
</feature>
<evidence type="ECO:0000259" key="10">
    <source>
        <dbReference type="PROSITE" id="PS50850"/>
    </source>
</evidence>
<evidence type="ECO:0000256" key="1">
    <source>
        <dbReference type="ARBA" id="ARBA00004651"/>
    </source>
</evidence>
<evidence type="ECO:0000256" key="8">
    <source>
        <dbReference type="SAM" id="MobiDB-lite"/>
    </source>
</evidence>
<dbReference type="Gene3D" id="1.20.1250.20">
    <property type="entry name" value="MFS general substrate transporter like domains"/>
    <property type="match status" value="2"/>
</dbReference>
<dbReference type="InterPro" id="IPR036259">
    <property type="entry name" value="MFS_trans_sf"/>
</dbReference>
<feature type="transmembrane region" description="Helical" evidence="9">
    <location>
        <begin position="362"/>
        <end position="387"/>
    </location>
</feature>
<keyword evidence="7 9" id="KW-0472">Membrane</keyword>
<comment type="subcellular location">
    <subcellularLocation>
        <location evidence="1">Cell membrane</location>
        <topology evidence="1">Multi-pass membrane protein</topology>
    </subcellularLocation>
</comment>
<evidence type="ECO:0000313" key="11">
    <source>
        <dbReference type="EMBL" id="OEU23485.1"/>
    </source>
</evidence>
<evidence type="ECO:0000256" key="5">
    <source>
        <dbReference type="ARBA" id="ARBA00022847"/>
    </source>
</evidence>
<dbReference type="PANTHER" id="PTHR43528">
    <property type="entry name" value="ALPHA-KETOGLUTARATE PERMEASE"/>
    <property type="match status" value="1"/>
</dbReference>
<dbReference type="GO" id="GO:0005886">
    <property type="term" value="C:plasma membrane"/>
    <property type="evidence" value="ECO:0007669"/>
    <property type="project" value="UniProtKB-SubCell"/>
</dbReference>
<evidence type="ECO:0000256" key="9">
    <source>
        <dbReference type="SAM" id="Phobius"/>
    </source>
</evidence>
<keyword evidence="12" id="KW-1185">Reference proteome</keyword>
<dbReference type="Proteomes" id="UP000095751">
    <property type="component" value="Unassembled WGS sequence"/>
</dbReference>
<keyword evidence="6 9" id="KW-1133">Transmembrane helix</keyword>
<dbReference type="InterPro" id="IPR051084">
    <property type="entry name" value="H+-coupled_symporters"/>
</dbReference>
<evidence type="ECO:0000256" key="3">
    <source>
        <dbReference type="ARBA" id="ARBA00022475"/>
    </source>
</evidence>
<dbReference type="PANTHER" id="PTHR43528:SF1">
    <property type="entry name" value="ALPHA-KETOGLUTARATE PERMEASE"/>
    <property type="match status" value="1"/>
</dbReference>
<dbReference type="GO" id="GO:0015293">
    <property type="term" value="F:symporter activity"/>
    <property type="evidence" value="ECO:0007669"/>
    <property type="project" value="UniProtKB-KW"/>
</dbReference>
<gene>
    <name evidence="11" type="ORF">FRACYDRAFT_274116</name>
</gene>
<dbReference type="InParanoid" id="A0A1E7FZB8"/>
<feature type="compositionally biased region" description="Low complexity" evidence="8">
    <location>
        <begin position="464"/>
        <end position="524"/>
    </location>
</feature>
<evidence type="ECO:0000256" key="4">
    <source>
        <dbReference type="ARBA" id="ARBA00022692"/>
    </source>
</evidence>
<dbReference type="Pfam" id="PF00083">
    <property type="entry name" value="Sugar_tr"/>
    <property type="match status" value="1"/>
</dbReference>
<name>A0A1E7FZB8_9STRA</name>
<feature type="transmembrane region" description="Helical" evidence="9">
    <location>
        <begin position="431"/>
        <end position="451"/>
    </location>
</feature>
<feature type="transmembrane region" description="Helical" evidence="9">
    <location>
        <begin position="165"/>
        <end position="188"/>
    </location>
</feature>
<dbReference type="InterPro" id="IPR005828">
    <property type="entry name" value="MFS_sugar_transport-like"/>
</dbReference>
<feature type="transmembrane region" description="Helical" evidence="9">
    <location>
        <begin position="200"/>
        <end position="219"/>
    </location>
</feature>
<proteinExistence type="predicted"/>
<evidence type="ECO:0000256" key="2">
    <source>
        <dbReference type="ARBA" id="ARBA00022448"/>
    </source>
</evidence>
<accession>A0A1E7FZB8</accession>
<feature type="transmembrane region" description="Helical" evidence="9">
    <location>
        <begin position="335"/>
        <end position="356"/>
    </location>
</feature>
<dbReference type="SUPFAM" id="SSF103473">
    <property type="entry name" value="MFS general substrate transporter"/>
    <property type="match status" value="1"/>
</dbReference>
<dbReference type="AlphaFoldDB" id="A0A1E7FZB8"/>
<keyword evidence="5" id="KW-0769">Symport</keyword>
<keyword evidence="2" id="KW-0813">Transport</keyword>
<feature type="transmembrane region" description="Helical" evidence="9">
    <location>
        <begin position="408"/>
        <end position="425"/>
    </location>
</feature>
<feature type="transmembrane region" description="Helical" evidence="9">
    <location>
        <begin position="267"/>
        <end position="292"/>
    </location>
</feature>